<evidence type="ECO:0000256" key="3">
    <source>
        <dbReference type="ARBA" id="ARBA00023163"/>
    </source>
</evidence>
<keyword evidence="6" id="KW-1185">Reference proteome</keyword>
<dbReference type="Proteomes" id="UP001172083">
    <property type="component" value="Unassembled WGS sequence"/>
</dbReference>
<dbReference type="PANTHER" id="PTHR43132:SF2">
    <property type="entry name" value="ARSENICAL RESISTANCE OPERON REPRESSOR ARSR-RELATED"/>
    <property type="match status" value="1"/>
</dbReference>
<dbReference type="RefSeq" id="WP_346756856.1">
    <property type="nucleotide sequence ID" value="NZ_JAUJEB010000001.1"/>
</dbReference>
<evidence type="ECO:0000256" key="2">
    <source>
        <dbReference type="ARBA" id="ARBA00023125"/>
    </source>
</evidence>
<dbReference type="NCBIfam" id="NF033788">
    <property type="entry name" value="HTH_metalloreg"/>
    <property type="match status" value="1"/>
</dbReference>
<keyword evidence="1" id="KW-0805">Transcription regulation</keyword>
<accession>A0ABT8L1B0</accession>
<proteinExistence type="predicted"/>
<dbReference type="EMBL" id="JAUJEB010000001">
    <property type="protein sequence ID" value="MDN5211524.1"/>
    <property type="molecule type" value="Genomic_DNA"/>
</dbReference>
<dbReference type="SMART" id="SM00418">
    <property type="entry name" value="HTH_ARSR"/>
    <property type="match status" value="1"/>
</dbReference>
<dbReference type="PANTHER" id="PTHR43132">
    <property type="entry name" value="ARSENICAL RESISTANCE OPERON REPRESSOR ARSR-RELATED"/>
    <property type="match status" value="1"/>
</dbReference>
<evidence type="ECO:0000259" key="4">
    <source>
        <dbReference type="PROSITE" id="PS50987"/>
    </source>
</evidence>
<dbReference type="InterPro" id="IPR011991">
    <property type="entry name" value="ArsR-like_HTH"/>
</dbReference>
<dbReference type="InterPro" id="IPR036390">
    <property type="entry name" value="WH_DNA-bd_sf"/>
</dbReference>
<comment type="caution">
    <text evidence="5">The sequence shown here is derived from an EMBL/GenBank/DDBJ whole genome shotgun (WGS) entry which is preliminary data.</text>
</comment>
<dbReference type="SUPFAM" id="SSF46785">
    <property type="entry name" value="Winged helix' DNA-binding domain"/>
    <property type="match status" value="1"/>
</dbReference>
<evidence type="ECO:0000256" key="1">
    <source>
        <dbReference type="ARBA" id="ARBA00023015"/>
    </source>
</evidence>
<evidence type="ECO:0000313" key="6">
    <source>
        <dbReference type="Proteomes" id="UP001172083"/>
    </source>
</evidence>
<dbReference type="InterPro" id="IPR001845">
    <property type="entry name" value="HTH_ArsR_DNA-bd_dom"/>
</dbReference>
<dbReference type="InterPro" id="IPR036388">
    <property type="entry name" value="WH-like_DNA-bd_sf"/>
</dbReference>
<sequence length="108" mass="12088">MGASKTHNFTKEQNLIANFARVIGHPARVAILEYLVKSNQCICGDLVDKLPLAQATISQHLKELRNIGIIKGQVEGTSIYYCINQAVWNEANEVFKNLFTSYHQVGKI</sequence>
<feature type="domain" description="HTH arsR-type" evidence="4">
    <location>
        <begin position="8"/>
        <end position="106"/>
    </location>
</feature>
<dbReference type="CDD" id="cd00090">
    <property type="entry name" value="HTH_ARSR"/>
    <property type="match status" value="1"/>
</dbReference>
<dbReference type="InterPro" id="IPR051011">
    <property type="entry name" value="Metal_resp_trans_reg"/>
</dbReference>
<dbReference type="Gene3D" id="1.10.10.10">
    <property type="entry name" value="Winged helix-like DNA-binding domain superfamily/Winged helix DNA-binding domain"/>
    <property type="match status" value="1"/>
</dbReference>
<gene>
    <name evidence="5" type="ORF">QQ020_05665</name>
</gene>
<protein>
    <submittedName>
        <fullName evidence="5">Metalloregulator ArsR/SmtB family transcription factor</fullName>
    </submittedName>
</protein>
<dbReference type="PRINTS" id="PR00778">
    <property type="entry name" value="HTHARSR"/>
</dbReference>
<dbReference type="PROSITE" id="PS50987">
    <property type="entry name" value="HTH_ARSR_2"/>
    <property type="match status" value="1"/>
</dbReference>
<name>A0ABT8L1B0_9BACT</name>
<reference evidence="5" key="1">
    <citation type="submission" date="2023-06" db="EMBL/GenBank/DDBJ databases">
        <title>Genomic of Agaribacillus aureum.</title>
        <authorList>
            <person name="Wang G."/>
        </authorList>
    </citation>
    <scope>NUCLEOTIDE SEQUENCE</scope>
    <source>
        <strain evidence="5">BMA12</strain>
    </source>
</reference>
<dbReference type="Pfam" id="PF01022">
    <property type="entry name" value="HTH_5"/>
    <property type="match status" value="1"/>
</dbReference>
<organism evidence="5 6">
    <name type="scientific">Agaribacillus aureus</name>
    <dbReference type="NCBI Taxonomy" id="3051825"/>
    <lineage>
        <taxon>Bacteria</taxon>
        <taxon>Pseudomonadati</taxon>
        <taxon>Bacteroidota</taxon>
        <taxon>Cytophagia</taxon>
        <taxon>Cytophagales</taxon>
        <taxon>Splendidivirgaceae</taxon>
        <taxon>Agaribacillus</taxon>
    </lineage>
</organism>
<keyword evidence="2" id="KW-0238">DNA-binding</keyword>
<evidence type="ECO:0000313" key="5">
    <source>
        <dbReference type="EMBL" id="MDN5211524.1"/>
    </source>
</evidence>
<keyword evidence="3" id="KW-0804">Transcription</keyword>